<keyword evidence="1" id="KW-0812">Transmembrane</keyword>
<feature type="transmembrane region" description="Helical" evidence="1">
    <location>
        <begin position="33"/>
        <end position="53"/>
    </location>
</feature>
<accession>A0A243S1R8</accession>
<keyword evidence="3" id="KW-1185">Reference proteome</keyword>
<protein>
    <submittedName>
        <fullName evidence="2">Uncharacterized protein</fullName>
    </submittedName>
</protein>
<gene>
    <name evidence="2" type="ORF">CA983_21280</name>
</gene>
<dbReference type="AlphaFoldDB" id="A0A243S1R8"/>
<dbReference type="Proteomes" id="UP000195105">
    <property type="component" value="Unassembled WGS sequence"/>
</dbReference>
<comment type="caution">
    <text evidence="2">The sequence shown here is derived from an EMBL/GenBank/DDBJ whole genome shotgun (WGS) entry which is preliminary data.</text>
</comment>
<evidence type="ECO:0000313" key="2">
    <source>
        <dbReference type="EMBL" id="OUD01223.1"/>
    </source>
</evidence>
<reference evidence="2 3" key="1">
    <citation type="submission" date="2017-05" db="EMBL/GenBank/DDBJ databases">
        <title>Biotechnological potential of actinobacteria isolated from South African environments.</title>
        <authorList>
            <person name="Le Roes-Hill M."/>
            <person name="Prins A."/>
            <person name="Durrell K.A."/>
        </authorList>
    </citation>
    <scope>NUCLEOTIDE SEQUENCE [LARGE SCALE GENOMIC DNA]</scope>
    <source>
        <strain evidence="2 3">HMC13</strain>
    </source>
</reference>
<sequence length="78" mass="8712">MTLPKPLKNALIVVLTYACVVLIMRYRRDGMDWGPALLIGLLVTPLALLLSWGRDRLIGKAQRAGERARARRRGEAAE</sequence>
<dbReference type="PROSITE" id="PS51257">
    <property type="entry name" value="PROKAR_LIPOPROTEIN"/>
    <property type="match status" value="1"/>
</dbReference>
<evidence type="ECO:0000256" key="1">
    <source>
        <dbReference type="SAM" id="Phobius"/>
    </source>
</evidence>
<keyword evidence="1" id="KW-1133">Transmembrane helix</keyword>
<name>A0A243S1R8_9ACTN</name>
<dbReference type="EMBL" id="NGFN01000131">
    <property type="protein sequence ID" value="OUD01223.1"/>
    <property type="molecule type" value="Genomic_DNA"/>
</dbReference>
<proteinExistence type="predicted"/>
<feature type="transmembrane region" description="Helical" evidence="1">
    <location>
        <begin position="7"/>
        <end position="27"/>
    </location>
</feature>
<organism evidence="2 3">
    <name type="scientific">Streptomyces swartbergensis</name>
    <dbReference type="NCBI Taxonomy" id="487165"/>
    <lineage>
        <taxon>Bacteria</taxon>
        <taxon>Bacillati</taxon>
        <taxon>Actinomycetota</taxon>
        <taxon>Actinomycetes</taxon>
        <taxon>Kitasatosporales</taxon>
        <taxon>Streptomycetaceae</taxon>
        <taxon>Streptomyces</taxon>
    </lineage>
</organism>
<keyword evidence="1" id="KW-0472">Membrane</keyword>
<evidence type="ECO:0000313" key="3">
    <source>
        <dbReference type="Proteomes" id="UP000195105"/>
    </source>
</evidence>